<evidence type="ECO:0000313" key="1">
    <source>
        <dbReference type="EMBL" id="MFD1131310.1"/>
    </source>
</evidence>
<proteinExistence type="predicted"/>
<name>A0ABW3QBT7_9BACL</name>
<dbReference type="Proteomes" id="UP001597169">
    <property type="component" value="Unassembled WGS sequence"/>
</dbReference>
<gene>
    <name evidence="1" type="ORF">ACFQ3J_24625</name>
</gene>
<sequence length="451" mass="50806">MTKSISQATIDEVKSVGVYELAIQMGHIVKSGGSRSWVTYCPNPNHGYEKTPDTYINKYKGNFQCFGGGGCGCKGGDAITYYSWSQYGEWDSKRNFLDCVIGIADIMGIPVIYNDGSSSAHEARRDVSVRSITPRPAIEDVEPQPDDVCDRVYRRFLSLCPLYEEHVNEWRSKRQYTDEEIVSIGLRSIPREYPEINSIIKMLLSEGYNLERIPGFTQKLRRNGNFENPRDWYWTIAAMGKYFIPVRNELGQIMRLRISTGNGKRKYLWFSSGPNIEFESDPMKMRKGGASSGAPLNIVPPNTILKIWDPGEEITSYMGQPDLVVATEGEHKSYFSANRITKYKSILIGLPGAGQYKDVIPALKRWGAKKLAIALDMDALVAKDKEGGKNKIVFDNLVEFAKLAIEEEGIEVVIWCWDPNVAKGLDDLLMANESPVEIDLRNKSRRPVQVA</sequence>
<organism evidence="1 2">
    <name type="scientific">Paenibacillus provencensis</name>
    <dbReference type="NCBI Taxonomy" id="441151"/>
    <lineage>
        <taxon>Bacteria</taxon>
        <taxon>Bacillati</taxon>
        <taxon>Bacillota</taxon>
        <taxon>Bacilli</taxon>
        <taxon>Bacillales</taxon>
        <taxon>Paenibacillaceae</taxon>
        <taxon>Paenibacillus</taxon>
    </lineage>
</organism>
<dbReference type="SUPFAM" id="SSF57783">
    <property type="entry name" value="Zinc beta-ribbon"/>
    <property type="match status" value="1"/>
</dbReference>
<evidence type="ECO:0000313" key="2">
    <source>
        <dbReference type="Proteomes" id="UP001597169"/>
    </source>
</evidence>
<keyword evidence="2" id="KW-1185">Reference proteome</keyword>
<dbReference type="EMBL" id="JBHTKX010000008">
    <property type="protein sequence ID" value="MFD1131310.1"/>
    <property type="molecule type" value="Genomic_DNA"/>
</dbReference>
<protein>
    <submittedName>
        <fullName evidence="1">DNA primase</fullName>
    </submittedName>
</protein>
<comment type="caution">
    <text evidence="1">The sequence shown here is derived from an EMBL/GenBank/DDBJ whole genome shotgun (WGS) entry which is preliminary data.</text>
</comment>
<dbReference type="InterPro" id="IPR036977">
    <property type="entry name" value="DNA_primase_Znf_CHC2"/>
</dbReference>
<dbReference type="Gene3D" id="3.90.580.10">
    <property type="entry name" value="Zinc finger, CHC2-type domain"/>
    <property type="match status" value="1"/>
</dbReference>
<dbReference type="RefSeq" id="WP_090727570.1">
    <property type="nucleotide sequence ID" value="NZ_JBHTKX010000008.1"/>
</dbReference>
<accession>A0ABW3QBT7</accession>
<reference evidence="2" key="1">
    <citation type="journal article" date="2019" name="Int. J. Syst. Evol. Microbiol.">
        <title>The Global Catalogue of Microorganisms (GCM) 10K type strain sequencing project: providing services to taxonomists for standard genome sequencing and annotation.</title>
        <authorList>
            <consortium name="The Broad Institute Genomics Platform"/>
            <consortium name="The Broad Institute Genome Sequencing Center for Infectious Disease"/>
            <person name="Wu L."/>
            <person name="Ma J."/>
        </authorList>
    </citation>
    <scope>NUCLEOTIDE SEQUENCE [LARGE SCALE GENOMIC DNA]</scope>
    <source>
        <strain evidence="2">CCUG 53519</strain>
    </source>
</reference>